<dbReference type="InterPro" id="IPR042100">
    <property type="entry name" value="Bug_dom1"/>
</dbReference>
<reference evidence="1 2" key="1">
    <citation type="submission" date="2023-08" db="EMBL/GenBank/DDBJ databases">
        <authorList>
            <person name="Roldan D.M."/>
            <person name="Menes R.J."/>
        </authorList>
    </citation>
    <scope>NUCLEOTIDE SEQUENCE [LARGE SCALE GENOMIC DNA]</scope>
    <source>
        <strain evidence="1 2">CCM 2812</strain>
    </source>
</reference>
<keyword evidence="2" id="KW-1185">Reference proteome</keyword>
<comment type="caution">
    <text evidence="1">The sequence shown here is derived from an EMBL/GenBank/DDBJ whole genome shotgun (WGS) entry which is preliminary data.</text>
</comment>
<proteinExistence type="predicted"/>
<protein>
    <submittedName>
        <fullName evidence="1">Tripartite tricarboxylate transporter substrate-binding protein</fullName>
    </submittedName>
</protein>
<organism evidence="1 2">
    <name type="scientific">Leptothrix discophora</name>
    <dbReference type="NCBI Taxonomy" id="89"/>
    <lineage>
        <taxon>Bacteria</taxon>
        <taxon>Pseudomonadati</taxon>
        <taxon>Pseudomonadota</taxon>
        <taxon>Betaproteobacteria</taxon>
        <taxon>Burkholderiales</taxon>
        <taxon>Sphaerotilaceae</taxon>
        <taxon>Leptothrix</taxon>
    </lineage>
</organism>
<dbReference type="RefSeq" id="WP_305748069.1">
    <property type="nucleotide sequence ID" value="NZ_JAUZEE010000001.1"/>
</dbReference>
<sequence length="73" mass="7744">MTIASAPARTPSNVIDEVSRAIVQAIQQPGVKAQLEQQGAQVIGSSPAQLAESTALATQAWKAFVQRHDFAQE</sequence>
<dbReference type="Gene3D" id="3.40.190.150">
    <property type="entry name" value="Bordetella uptake gene, domain 1"/>
    <property type="match status" value="1"/>
</dbReference>
<dbReference type="Proteomes" id="UP001235760">
    <property type="component" value="Unassembled WGS sequence"/>
</dbReference>
<gene>
    <name evidence="1" type="ORF">Q8X39_02700</name>
</gene>
<accession>A0ABT9FZ70</accession>
<name>A0ABT9FZ70_LEPDI</name>
<dbReference type="EMBL" id="JAUZEE010000001">
    <property type="protein sequence ID" value="MDP4299529.1"/>
    <property type="molecule type" value="Genomic_DNA"/>
</dbReference>
<evidence type="ECO:0000313" key="2">
    <source>
        <dbReference type="Proteomes" id="UP001235760"/>
    </source>
</evidence>
<evidence type="ECO:0000313" key="1">
    <source>
        <dbReference type="EMBL" id="MDP4299529.1"/>
    </source>
</evidence>